<accession>A0ABS4WIU7</accession>
<gene>
    <name evidence="5" type="ORF">JOF46_004044</name>
</gene>
<proteinExistence type="predicted"/>
<dbReference type="Pfam" id="PF00392">
    <property type="entry name" value="GntR"/>
    <property type="match status" value="1"/>
</dbReference>
<dbReference type="InterPro" id="IPR036388">
    <property type="entry name" value="WH-like_DNA-bd_sf"/>
</dbReference>
<dbReference type="GO" id="GO:0003677">
    <property type="term" value="F:DNA binding"/>
    <property type="evidence" value="ECO:0007669"/>
    <property type="project" value="UniProtKB-KW"/>
</dbReference>
<dbReference type="PROSITE" id="PS50949">
    <property type="entry name" value="HTH_GNTR"/>
    <property type="match status" value="1"/>
</dbReference>
<name>A0ABS4WIU7_9MICC</name>
<reference evidence="5 6" key="1">
    <citation type="submission" date="2021-03" db="EMBL/GenBank/DDBJ databases">
        <title>Sequencing the genomes of 1000 actinobacteria strains.</title>
        <authorList>
            <person name="Klenk H.-P."/>
        </authorList>
    </citation>
    <scope>NUCLEOTIDE SEQUENCE [LARGE SCALE GENOMIC DNA]</scope>
    <source>
        <strain evidence="5 6">DSM 15454</strain>
    </source>
</reference>
<dbReference type="EMBL" id="JAGIOE010000001">
    <property type="protein sequence ID" value="MBP2376132.1"/>
    <property type="molecule type" value="Genomic_DNA"/>
</dbReference>
<dbReference type="Proteomes" id="UP000766570">
    <property type="component" value="Unassembled WGS sequence"/>
</dbReference>
<evidence type="ECO:0000256" key="3">
    <source>
        <dbReference type="ARBA" id="ARBA00023163"/>
    </source>
</evidence>
<evidence type="ECO:0000313" key="6">
    <source>
        <dbReference type="Proteomes" id="UP000766570"/>
    </source>
</evidence>
<feature type="domain" description="HTH gntR-type" evidence="4">
    <location>
        <begin position="33"/>
        <end position="103"/>
    </location>
</feature>
<keyword evidence="6" id="KW-1185">Reference proteome</keyword>
<dbReference type="InterPro" id="IPR050679">
    <property type="entry name" value="Bact_HTH_transcr_reg"/>
</dbReference>
<dbReference type="Gene3D" id="1.10.10.10">
    <property type="entry name" value="Winged helix-like DNA-binding domain superfamily/Winged helix DNA-binding domain"/>
    <property type="match status" value="1"/>
</dbReference>
<dbReference type="SMART" id="SM00345">
    <property type="entry name" value="HTH_GNTR"/>
    <property type="match status" value="1"/>
</dbReference>
<keyword evidence="2 5" id="KW-0238">DNA-binding</keyword>
<dbReference type="PANTHER" id="PTHR44846:SF1">
    <property type="entry name" value="MANNOSYL-D-GLYCERATE TRANSPORT_METABOLISM SYSTEM REPRESSOR MNGR-RELATED"/>
    <property type="match status" value="1"/>
</dbReference>
<dbReference type="CDD" id="cd07377">
    <property type="entry name" value="WHTH_GntR"/>
    <property type="match status" value="1"/>
</dbReference>
<sequence length="188" mass="19978">MAGLGKSDPGSDRTWPAAYQRRLSSVFASLGDEGRAKRVEDRMVSGIAAGSLLDGDRLPSESELAASLGVATMTAREVLVSLRARGLVKTTRGREVGTFITLPRGDRTSILQDRLAAMSRVELRDLAIHYMAIASTEAELAANAADEHDVVIRRQVLEGRMEGHGARGTVVGGFLLELAAEPVGADHA</sequence>
<keyword evidence="1" id="KW-0805">Transcription regulation</keyword>
<dbReference type="InterPro" id="IPR000524">
    <property type="entry name" value="Tscrpt_reg_HTH_GntR"/>
</dbReference>
<comment type="caution">
    <text evidence="5">The sequence shown here is derived from an EMBL/GenBank/DDBJ whole genome shotgun (WGS) entry which is preliminary data.</text>
</comment>
<keyword evidence="3" id="KW-0804">Transcription</keyword>
<dbReference type="InterPro" id="IPR036390">
    <property type="entry name" value="WH_DNA-bd_sf"/>
</dbReference>
<evidence type="ECO:0000256" key="1">
    <source>
        <dbReference type="ARBA" id="ARBA00023015"/>
    </source>
</evidence>
<dbReference type="SUPFAM" id="SSF46785">
    <property type="entry name" value="Winged helix' DNA-binding domain"/>
    <property type="match status" value="1"/>
</dbReference>
<protein>
    <submittedName>
        <fullName evidence="5">DNA-binding FadR family transcriptional regulator</fullName>
    </submittedName>
</protein>
<dbReference type="PRINTS" id="PR00035">
    <property type="entry name" value="HTHGNTR"/>
</dbReference>
<dbReference type="RefSeq" id="WP_209910699.1">
    <property type="nucleotide sequence ID" value="NZ_BAAAMI010000003.1"/>
</dbReference>
<evidence type="ECO:0000256" key="2">
    <source>
        <dbReference type="ARBA" id="ARBA00023125"/>
    </source>
</evidence>
<dbReference type="PANTHER" id="PTHR44846">
    <property type="entry name" value="MANNOSYL-D-GLYCERATE TRANSPORT/METABOLISM SYSTEM REPRESSOR MNGR-RELATED"/>
    <property type="match status" value="1"/>
</dbReference>
<organism evidence="5 6">
    <name type="scientific">Paeniglutamicibacter psychrophenolicus</name>
    <dbReference type="NCBI Taxonomy" id="257454"/>
    <lineage>
        <taxon>Bacteria</taxon>
        <taxon>Bacillati</taxon>
        <taxon>Actinomycetota</taxon>
        <taxon>Actinomycetes</taxon>
        <taxon>Micrococcales</taxon>
        <taxon>Micrococcaceae</taxon>
        <taxon>Paeniglutamicibacter</taxon>
    </lineage>
</organism>
<evidence type="ECO:0000259" key="4">
    <source>
        <dbReference type="PROSITE" id="PS50949"/>
    </source>
</evidence>
<evidence type="ECO:0000313" key="5">
    <source>
        <dbReference type="EMBL" id="MBP2376132.1"/>
    </source>
</evidence>